<dbReference type="CDD" id="cd01335">
    <property type="entry name" value="Radical_SAM"/>
    <property type="match status" value="1"/>
</dbReference>
<keyword evidence="5 13" id="KW-0808">Transferase</keyword>
<evidence type="ECO:0000256" key="4">
    <source>
        <dbReference type="ARBA" id="ARBA00022485"/>
    </source>
</evidence>
<evidence type="ECO:0000259" key="16">
    <source>
        <dbReference type="PROSITE" id="PS51918"/>
    </source>
</evidence>
<keyword evidence="15" id="KW-1133">Transmembrane helix</keyword>
<comment type="subunit">
    <text evidence="13">Homodimer.</text>
</comment>
<reference evidence="17" key="1">
    <citation type="submission" date="2022-12" db="EMBL/GenBank/DDBJ databases">
        <title>Reference genome sequencing for broad-spectrum identification of bacterial and archaeal isolates by mass spectrometry.</title>
        <authorList>
            <person name="Sekiguchi Y."/>
            <person name="Tourlousse D.M."/>
        </authorList>
    </citation>
    <scope>NUCLEOTIDE SEQUENCE</scope>
    <source>
        <strain evidence="17">ASRB1</strain>
    </source>
</reference>
<dbReference type="SMART" id="SM00876">
    <property type="entry name" value="BATS"/>
    <property type="match status" value="1"/>
</dbReference>
<evidence type="ECO:0000256" key="13">
    <source>
        <dbReference type="HAMAP-Rule" id="MF_01694"/>
    </source>
</evidence>
<evidence type="ECO:0000256" key="12">
    <source>
        <dbReference type="ARBA" id="ARBA00051157"/>
    </source>
</evidence>
<dbReference type="Pfam" id="PF04055">
    <property type="entry name" value="Radical_SAM"/>
    <property type="match status" value="1"/>
</dbReference>
<keyword evidence="7 13" id="KW-0001">2Fe-2S</keyword>
<feature type="binding site" evidence="13 14">
    <location>
        <position position="272"/>
    </location>
    <ligand>
        <name>[2Fe-2S] cluster</name>
        <dbReference type="ChEBI" id="CHEBI:190135"/>
    </ligand>
</feature>
<keyword evidence="15" id="KW-0812">Transmembrane</keyword>
<dbReference type="InterPro" id="IPR006638">
    <property type="entry name" value="Elp3/MiaA/NifB-like_rSAM"/>
</dbReference>
<dbReference type="InterPro" id="IPR007197">
    <property type="entry name" value="rSAM"/>
</dbReference>
<dbReference type="GO" id="GO:0004076">
    <property type="term" value="F:biotin synthase activity"/>
    <property type="evidence" value="ECO:0007669"/>
    <property type="project" value="UniProtKB-UniRule"/>
</dbReference>
<organism evidence="17 18">
    <name type="scientific">Desulforhabdus amnigena</name>
    <dbReference type="NCBI Taxonomy" id="40218"/>
    <lineage>
        <taxon>Bacteria</taxon>
        <taxon>Pseudomonadati</taxon>
        <taxon>Thermodesulfobacteriota</taxon>
        <taxon>Syntrophobacteria</taxon>
        <taxon>Syntrophobacterales</taxon>
        <taxon>Syntrophobacteraceae</taxon>
        <taxon>Desulforhabdus</taxon>
    </lineage>
</organism>
<evidence type="ECO:0000256" key="6">
    <source>
        <dbReference type="ARBA" id="ARBA00022691"/>
    </source>
</evidence>
<dbReference type="PANTHER" id="PTHR22976:SF2">
    <property type="entry name" value="BIOTIN SYNTHASE, MITOCHONDRIAL"/>
    <property type="match status" value="1"/>
</dbReference>
<evidence type="ECO:0000256" key="10">
    <source>
        <dbReference type="ARBA" id="ARBA00023004"/>
    </source>
</evidence>
<dbReference type="InterPro" id="IPR010722">
    <property type="entry name" value="BATS_dom"/>
</dbReference>
<dbReference type="HAMAP" id="MF_01694">
    <property type="entry name" value="BioB"/>
    <property type="match status" value="1"/>
</dbReference>
<keyword evidence="9 13" id="KW-0093">Biotin biosynthesis</keyword>
<dbReference type="SMART" id="SM00729">
    <property type="entry name" value="Elp3"/>
    <property type="match status" value="1"/>
</dbReference>
<dbReference type="GO" id="GO:0009102">
    <property type="term" value="P:biotin biosynthetic process"/>
    <property type="evidence" value="ECO:0007669"/>
    <property type="project" value="UniProtKB-UniRule"/>
</dbReference>
<evidence type="ECO:0000256" key="2">
    <source>
        <dbReference type="ARBA" id="ARBA00010765"/>
    </source>
</evidence>
<dbReference type="Gene3D" id="3.20.20.70">
    <property type="entry name" value="Aldolase class I"/>
    <property type="match status" value="1"/>
</dbReference>
<dbReference type="Pfam" id="PF06968">
    <property type="entry name" value="BATS"/>
    <property type="match status" value="1"/>
</dbReference>
<dbReference type="SUPFAM" id="SSF102114">
    <property type="entry name" value="Radical SAM enzymes"/>
    <property type="match status" value="1"/>
</dbReference>
<feature type="transmembrane region" description="Helical" evidence="15">
    <location>
        <begin position="286"/>
        <end position="304"/>
    </location>
</feature>
<comment type="cofactor">
    <cofactor evidence="13">
        <name>[2Fe-2S] cluster</name>
        <dbReference type="ChEBI" id="CHEBI:190135"/>
    </cofactor>
    <text evidence="13">Binds 1 [2Fe-2S] cluster. The cluster is coordinated with 3 cysteines and 1 arginine.</text>
</comment>
<dbReference type="EC" id="2.8.1.6" evidence="3 13"/>
<evidence type="ECO:0000256" key="8">
    <source>
        <dbReference type="ARBA" id="ARBA00022723"/>
    </source>
</evidence>
<dbReference type="GO" id="GO:0051539">
    <property type="term" value="F:4 iron, 4 sulfur cluster binding"/>
    <property type="evidence" value="ECO:0007669"/>
    <property type="project" value="UniProtKB-KW"/>
</dbReference>
<evidence type="ECO:0000256" key="3">
    <source>
        <dbReference type="ARBA" id="ARBA00012236"/>
    </source>
</evidence>
<comment type="catalytic activity">
    <reaction evidence="12 13">
        <text>(4R,5S)-dethiobiotin + (sulfur carrier)-SH + 2 reduced [2Fe-2S]-[ferredoxin] + 2 S-adenosyl-L-methionine = (sulfur carrier)-H + biotin + 2 5'-deoxyadenosine + 2 L-methionine + 2 oxidized [2Fe-2S]-[ferredoxin]</text>
        <dbReference type="Rhea" id="RHEA:22060"/>
        <dbReference type="Rhea" id="RHEA-COMP:10000"/>
        <dbReference type="Rhea" id="RHEA-COMP:10001"/>
        <dbReference type="Rhea" id="RHEA-COMP:14737"/>
        <dbReference type="Rhea" id="RHEA-COMP:14739"/>
        <dbReference type="ChEBI" id="CHEBI:17319"/>
        <dbReference type="ChEBI" id="CHEBI:29917"/>
        <dbReference type="ChEBI" id="CHEBI:33737"/>
        <dbReference type="ChEBI" id="CHEBI:33738"/>
        <dbReference type="ChEBI" id="CHEBI:57586"/>
        <dbReference type="ChEBI" id="CHEBI:57844"/>
        <dbReference type="ChEBI" id="CHEBI:59789"/>
        <dbReference type="ChEBI" id="CHEBI:64428"/>
        <dbReference type="ChEBI" id="CHEBI:149473"/>
        <dbReference type="EC" id="2.8.1.6"/>
    </reaction>
</comment>
<comment type="cofactor">
    <cofactor evidence="13 14">
        <name>[4Fe-4S] cluster</name>
        <dbReference type="ChEBI" id="CHEBI:49883"/>
    </cofactor>
    <text evidence="13 14">Binds 1 [4Fe-4S] cluster. The cluster is coordinated with 3 cysteines and an exchangeable S-adenosyl-L-methionine.</text>
</comment>
<evidence type="ECO:0000256" key="5">
    <source>
        <dbReference type="ARBA" id="ARBA00022679"/>
    </source>
</evidence>
<protein>
    <recommendedName>
        <fullName evidence="3 13">Biotin synthase</fullName>
        <ecNumber evidence="3 13">2.8.1.6</ecNumber>
    </recommendedName>
</protein>
<comment type="function">
    <text evidence="13">Catalyzes the conversion of dethiobiotin (DTB) to biotin by the insertion of a sulfur atom into dethiobiotin via a radical-based mechanism.</text>
</comment>
<gene>
    <name evidence="13 17" type="primary">bioB</name>
    <name evidence="17" type="ORF">DAMNIGENAA_13900</name>
</gene>
<evidence type="ECO:0000256" key="9">
    <source>
        <dbReference type="ARBA" id="ARBA00022756"/>
    </source>
</evidence>
<dbReference type="InterPro" id="IPR058240">
    <property type="entry name" value="rSAM_sf"/>
</dbReference>
<dbReference type="NCBIfam" id="TIGR00433">
    <property type="entry name" value="bioB"/>
    <property type="match status" value="1"/>
</dbReference>
<dbReference type="InterPro" id="IPR024177">
    <property type="entry name" value="Biotin_synthase"/>
</dbReference>
<dbReference type="SFLD" id="SFLDG01278">
    <property type="entry name" value="biotin_synthase_like"/>
    <property type="match status" value="1"/>
</dbReference>
<dbReference type="InterPro" id="IPR002684">
    <property type="entry name" value="Biotin_synth/BioAB"/>
</dbReference>
<evidence type="ECO:0000256" key="7">
    <source>
        <dbReference type="ARBA" id="ARBA00022714"/>
    </source>
</evidence>
<dbReference type="GO" id="GO:0005506">
    <property type="term" value="F:iron ion binding"/>
    <property type="evidence" value="ECO:0007669"/>
    <property type="project" value="UniProtKB-UniRule"/>
</dbReference>
<keyword evidence="15" id="KW-0472">Membrane</keyword>
<comment type="caution">
    <text evidence="17">The sequence shown here is derived from an EMBL/GenBank/DDBJ whole genome shotgun (WGS) entry which is preliminary data.</text>
</comment>
<keyword evidence="18" id="KW-1185">Reference proteome</keyword>
<evidence type="ECO:0000256" key="14">
    <source>
        <dbReference type="PIRSR" id="PIRSR001619-1"/>
    </source>
</evidence>
<evidence type="ECO:0000313" key="18">
    <source>
        <dbReference type="Proteomes" id="UP001144372"/>
    </source>
</evidence>
<proteinExistence type="inferred from homology"/>
<dbReference type="PROSITE" id="PS51918">
    <property type="entry name" value="RADICAL_SAM"/>
    <property type="match status" value="1"/>
</dbReference>
<dbReference type="PANTHER" id="PTHR22976">
    <property type="entry name" value="BIOTIN SYNTHASE"/>
    <property type="match status" value="1"/>
</dbReference>
<dbReference type="InterPro" id="IPR013785">
    <property type="entry name" value="Aldolase_TIM"/>
</dbReference>
<feature type="binding site" evidence="13 14">
    <location>
        <position position="71"/>
    </location>
    <ligand>
        <name>[4Fe-4S] cluster</name>
        <dbReference type="ChEBI" id="CHEBI:49883"/>
        <note>4Fe-4S-S-AdoMet</note>
    </ligand>
</feature>
<dbReference type="AlphaFoldDB" id="A0A9W6D4E1"/>
<feature type="domain" description="Radical SAM core" evidence="16">
    <location>
        <begin position="49"/>
        <end position="268"/>
    </location>
</feature>
<name>A0A9W6D4E1_9BACT</name>
<comment type="pathway">
    <text evidence="1 13">Cofactor biosynthesis; biotin biosynthesis; biotin from 7,8-diaminononanoate: step 2/2.</text>
</comment>
<feature type="binding site" evidence="13 14">
    <location>
        <position position="74"/>
    </location>
    <ligand>
        <name>[4Fe-4S] cluster</name>
        <dbReference type="ChEBI" id="CHEBI:49883"/>
        <note>4Fe-4S-S-AdoMet</note>
    </ligand>
</feature>
<dbReference type="EMBL" id="BSDR01000001">
    <property type="protein sequence ID" value="GLI33957.1"/>
    <property type="molecule type" value="Genomic_DNA"/>
</dbReference>
<feature type="binding site" evidence="13 14">
    <location>
        <position position="67"/>
    </location>
    <ligand>
        <name>[4Fe-4S] cluster</name>
        <dbReference type="ChEBI" id="CHEBI:49883"/>
        <note>4Fe-4S-S-AdoMet</note>
    </ligand>
</feature>
<evidence type="ECO:0000256" key="1">
    <source>
        <dbReference type="ARBA" id="ARBA00004942"/>
    </source>
</evidence>
<keyword evidence="8 13" id="KW-0479">Metal-binding</keyword>
<dbReference type="RefSeq" id="WP_281793237.1">
    <property type="nucleotide sequence ID" value="NZ_BSDR01000001.1"/>
</dbReference>
<evidence type="ECO:0000256" key="11">
    <source>
        <dbReference type="ARBA" id="ARBA00023014"/>
    </source>
</evidence>
<accession>A0A9W6D4E1</accession>
<dbReference type="Proteomes" id="UP001144372">
    <property type="component" value="Unassembled WGS sequence"/>
</dbReference>
<dbReference type="GO" id="GO:0051537">
    <property type="term" value="F:2 iron, 2 sulfur cluster binding"/>
    <property type="evidence" value="ECO:0007669"/>
    <property type="project" value="UniProtKB-KW"/>
</dbReference>
<keyword evidence="11 13" id="KW-0411">Iron-sulfur</keyword>
<keyword evidence="10 13" id="KW-0408">Iron</keyword>
<comment type="similarity">
    <text evidence="2 13">Belongs to the radical SAM superfamily. Biotin synthase family.</text>
</comment>
<evidence type="ECO:0000256" key="15">
    <source>
        <dbReference type="SAM" id="Phobius"/>
    </source>
</evidence>
<dbReference type="PIRSF" id="PIRSF001619">
    <property type="entry name" value="Biotin_synth"/>
    <property type="match status" value="1"/>
</dbReference>
<evidence type="ECO:0000313" key="17">
    <source>
        <dbReference type="EMBL" id="GLI33957.1"/>
    </source>
</evidence>
<feature type="binding site" evidence="13 14">
    <location>
        <position position="142"/>
    </location>
    <ligand>
        <name>[2Fe-2S] cluster</name>
        <dbReference type="ChEBI" id="CHEBI:190135"/>
    </ligand>
</feature>
<feature type="binding site" evidence="13 14">
    <location>
        <position position="202"/>
    </location>
    <ligand>
        <name>[2Fe-2S] cluster</name>
        <dbReference type="ChEBI" id="CHEBI:190135"/>
    </ligand>
</feature>
<keyword evidence="4 13" id="KW-0004">4Fe-4S</keyword>
<dbReference type="SFLD" id="SFLDS00029">
    <property type="entry name" value="Radical_SAM"/>
    <property type="match status" value="1"/>
</dbReference>
<sequence>MKEIHLKDMRHAAEEGRAVSRDTALEILKSDAGEIPEILACATQLRKRYFGNRIHLCSIMNAKSGGCSEDCAFCAQSAHHRTQAKVFPLASTEELVSTYQAASKLPIDHFGVVASGKALKDAEVLQICEAPKSHTNPRVSWCASLGCLDKERLRILKNAGFKRFHHNLETSESFFPSICSTHSYSMRVETVRTAKEVGMEVCCGGILGLGETLDQRVEFASFLAGEEVDSIPLNFLIPIPGTKLEEQTVMKPMDMLRSIAMFRMMNPKAEVKVCAGRVHLRDLQSMVFYAGATGIMAGPLLTVAGRDRDQDRQMLEDLELLV</sequence>
<comment type="cofactor">
    <cofactor evidence="14">
        <name>[2Fe-2S] cluster</name>
        <dbReference type="ChEBI" id="CHEBI:190135"/>
    </cofactor>
    <text evidence="14">Binds 1 [2Fe-2S] cluster. The cluster is coordinated with 3 cysteines and 1 arginine.</text>
</comment>
<dbReference type="SFLD" id="SFLDG01060">
    <property type="entry name" value="BATS_domain_containing"/>
    <property type="match status" value="1"/>
</dbReference>
<keyword evidence="6 13" id="KW-0949">S-adenosyl-L-methionine</keyword>
<comment type="caution">
    <text evidence="13">Lacks conserved residue(s) required for the propagation of feature annotation.</text>
</comment>